<accession>A0A1Y5YB55</accession>
<dbReference type="InterPro" id="IPR047647">
    <property type="entry name" value="ISAs1_transpos"/>
</dbReference>
<reference evidence="3 4" key="1">
    <citation type="submission" date="2017-04" db="EMBL/GenBank/DDBJ databases">
        <authorList>
            <person name="Afonso C.L."/>
            <person name="Miller P.J."/>
            <person name="Scott M.A."/>
            <person name="Spackman E."/>
            <person name="Goraichik I."/>
            <person name="Dimitrov K.M."/>
            <person name="Suarez D.L."/>
            <person name="Swayne D.E."/>
        </authorList>
    </citation>
    <scope>NUCLEOTIDE SEQUENCE [LARGE SCALE GENOMIC DNA]</scope>
    <source>
        <strain evidence="3 4">DSM 43828</strain>
    </source>
</reference>
<dbReference type="GO" id="GO:0003677">
    <property type="term" value="F:DNA binding"/>
    <property type="evidence" value="ECO:0007669"/>
    <property type="project" value="InterPro"/>
</dbReference>
<dbReference type="InterPro" id="IPR002559">
    <property type="entry name" value="Transposase_11"/>
</dbReference>
<evidence type="ECO:0000256" key="1">
    <source>
        <dbReference type="SAM" id="MobiDB-lite"/>
    </source>
</evidence>
<dbReference type="GO" id="GO:0006313">
    <property type="term" value="P:DNA transposition"/>
    <property type="evidence" value="ECO:0007669"/>
    <property type="project" value="InterPro"/>
</dbReference>
<organism evidence="3 4">
    <name type="scientific">Kibdelosporangium aridum</name>
    <dbReference type="NCBI Taxonomy" id="2030"/>
    <lineage>
        <taxon>Bacteria</taxon>
        <taxon>Bacillati</taxon>
        <taxon>Actinomycetota</taxon>
        <taxon>Actinomycetes</taxon>
        <taxon>Pseudonocardiales</taxon>
        <taxon>Pseudonocardiaceae</taxon>
        <taxon>Kibdelosporangium</taxon>
    </lineage>
</organism>
<dbReference type="GO" id="GO:0004803">
    <property type="term" value="F:transposase activity"/>
    <property type="evidence" value="ECO:0007669"/>
    <property type="project" value="InterPro"/>
</dbReference>
<dbReference type="PANTHER" id="PTHR30298:SF0">
    <property type="entry name" value="PROTEIN YBFL-RELATED"/>
    <property type="match status" value="1"/>
</dbReference>
<evidence type="ECO:0000313" key="3">
    <source>
        <dbReference type="EMBL" id="SMD26889.1"/>
    </source>
</evidence>
<dbReference type="InterPro" id="IPR051698">
    <property type="entry name" value="Transposase_11-like"/>
</dbReference>
<dbReference type="Proteomes" id="UP000192674">
    <property type="component" value="Unassembled WGS sequence"/>
</dbReference>
<gene>
    <name evidence="3" type="ORF">SAMN05661093_10476</name>
</gene>
<feature type="compositionally biased region" description="Polar residues" evidence="1">
    <location>
        <begin position="245"/>
        <end position="255"/>
    </location>
</feature>
<feature type="region of interest" description="Disordered" evidence="1">
    <location>
        <begin position="233"/>
        <end position="261"/>
    </location>
</feature>
<proteinExistence type="predicted"/>
<name>A0A1Y5YB55_KIBAR</name>
<dbReference type="RefSeq" id="WP_235039325.1">
    <property type="nucleotide sequence ID" value="NZ_FWXV01000017.1"/>
</dbReference>
<protein>
    <submittedName>
        <fullName evidence="3">Transposase DDE domain-containing protein</fullName>
    </submittedName>
</protein>
<evidence type="ECO:0000313" key="4">
    <source>
        <dbReference type="Proteomes" id="UP000192674"/>
    </source>
</evidence>
<keyword evidence="4" id="KW-1185">Reference proteome</keyword>
<dbReference type="EMBL" id="FWXV01000017">
    <property type="protein sequence ID" value="SMD26889.1"/>
    <property type="molecule type" value="Genomic_DNA"/>
</dbReference>
<feature type="domain" description="Transposase IS4-like" evidence="2">
    <location>
        <begin position="18"/>
        <end position="217"/>
    </location>
</feature>
<dbReference type="Pfam" id="PF01609">
    <property type="entry name" value="DDE_Tnp_1"/>
    <property type="match status" value="1"/>
</dbReference>
<evidence type="ECO:0000259" key="2">
    <source>
        <dbReference type="Pfam" id="PF01609"/>
    </source>
</evidence>
<dbReference type="PANTHER" id="PTHR30298">
    <property type="entry name" value="H REPEAT-ASSOCIATED PREDICTED TRANSPOSASE"/>
    <property type="match status" value="1"/>
</dbReference>
<dbReference type="AlphaFoldDB" id="A0A1Y5YB55"/>
<sequence length="278" mass="30964">MHLLAAITHTTGEPSIDGVVLGQRQVTVKTSEIAWFAPLLDGIGLAGRVVTADALHTTREHAIYLHQRGAYYVFTVKENQHRLYGLLDTLPWHEIPTYATSGTDHGRTERRIVQLAPLGDYLGYPAIDFPHATHAFLIERYTTQHTSGKHSAYAALGLTSLPSQHAHPAQVADYVRNHWHIENRLHWVRDVTYTEDHSRVRTGNAPRVMASLRNLAISALRHHGWDNIAQGLRHMDATPPDHSPCSESPPDNQNDFADPLPGVGDCFKIGVSGLTRRE</sequence>
<dbReference type="NCBIfam" id="NF033564">
    <property type="entry name" value="transpos_ISAs1"/>
    <property type="match status" value="1"/>
</dbReference>